<accession>A0A1Q3BX70</accession>
<dbReference type="AlphaFoldDB" id="A0A1Q3BX70"/>
<evidence type="ECO:0000313" key="2">
    <source>
        <dbReference type="Proteomes" id="UP000187406"/>
    </source>
</evidence>
<dbReference type="InParanoid" id="A0A1Q3BX70"/>
<comment type="caution">
    <text evidence="1">The sequence shown here is derived from an EMBL/GenBank/DDBJ whole genome shotgun (WGS) entry which is preliminary data.</text>
</comment>
<gene>
    <name evidence="1" type="ORF">CFOL_v3_16009</name>
</gene>
<sequence>MLSTTQSIFLPKLELLQSEELKECRSLVKKFCLPLKSQQGGVSYAKSMTGIPELRQRYPVSSPMARLFHTIQIAKASCSQNQTANLEANLNKKTKIFSHLPSNKQWVCFACAIPRGLRRLQFGKTPMVSAVTF</sequence>
<keyword evidence="2" id="KW-1185">Reference proteome</keyword>
<dbReference type="Proteomes" id="UP000187406">
    <property type="component" value="Unassembled WGS sequence"/>
</dbReference>
<organism evidence="1 2">
    <name type="scientific">Cephalotus follicularis</name>
    <name type="common">Albany pitcher plant</name>
    <dbReference type="NCBI Taxonomy" id="3775"/>
    <lineage>
        <taxon>Eukaryota</taxon>
        <taxon>Viridiplantae</taxon>
        <taxon>Streptophyta</taxon>
        <taxon>Embryophyta</taxon>
        <taxon>Tracheophyta</taxon>
        <taxon>Spermatophyta</taxon>
        <taxon>Magnoliopsida</taxon>
        <taxon>eudicotyledons</taxon>
        <taxon>Gunneridae</taxon>
        <taxon>Pentapetalae</taxon>
        <taxon>rosids</taxon>
        <taxon>fabids</taxon>
        <taxon>Oxalidales</taxon>
        <taxon>Cephalotaceae</taxon>
        <taxon>Cephalotus</taxon>
    </lineage>
</organism>
<reference evidence="2" key="1">
    <citation type="submission" date="2016-04" db="EMBL/GenBank/DDBJ databases">
        <title>Cephalotus genome sequencing.</title>
        <authorList>
            <person name="Fukushima K."/>
            <person name="Hasebe M."/>
            <person name="Fang X."/>
        </authorList>
    </citation>
    <scope>NUCLEOTIDE SEQUENCE [LARGE SCALE GENOMIC DNA]</scope>
    <source>
        <strain evidence="2">cv. St1</strain>
    </source>
</reference>
<dbReference type="EMBL" id="BDDD01001011">
    <property type="protein sequence ID" value="GAV72521.1"/>
    <property type="molecule type" value="Genomic_DNA"/>
</dbReference>
<evidence type="ECO:0000313" key="1">
    <source>
        <dbReference type="EMBL" id="GAV72521.1"/>
    </source>
</evidence>
<proteinExistence type="predicted"/>
<name>A0A1Q3BX70_CEPFO</name>
<protein>
    <submittedName>
        <fullName evidence="1">Uncharacterized protein</fullName>
    </submittedName>
</protein>